<keyword evidence="3" id="KW-1185">Reference proteome</keyword>
<dbReference type="Proteomes" id="UP000291116">
    <property type="component" value="Unassembled WGS sequence"/>
</dbReference>
<accession>A0A448ZKP7</accession>
<sequence>MFQRRNVAIIKKKFASRHRKPTQDTEINHDRIQNRESAAYSSLELCRKTADRSTHHSLHSLRGDEKNNGIDKDDIFSIQINSILHYNITNHNQGACS</sequence>
<reference evidence="2 3" key="1">
    <citation type="submission" date="2019-01" db="EMBL/GenBank/DDBJ databases">
        <authorList>
            <person name="Ferrante I. M."/>
        </authorList>
    </citation>
    <scope>NUCLEOTIDE SEQUENCE [LARGE SCALE GENOMIC DNA]</scope>
    <source>
        <strain evidence="2 3">B856</strain>
    </source>
</reference>
<feature type="compositionally biased region" description="Basic and acidic residues" evidence="1">
    <location>
        <begin position="61"/>
        <end position="70"/>
    </location>
</feature>
<evidence type="ECO:0000313" key="2">
    <source>
        <dbReference type="EMBL" id="VEU42609.1"/>
    </source>
</evidence>
<organism evidence="2 3">
    <name type="scientific">Pseudo-nitzschia multistriata</name>
    <dbReference type="NCBI Taxonomy" id="183589"/>
    <lineage>
        <taxon>Eukaryota</taxon>
        <taxon>Sar</taxon>
        <taxon>Stramenopiles</taxon>
        <taxon>Ochrophyta</taxon>
        <taxon>Bacillariophyta</taxon>
        <taxon>Bacillariophyceae</taxon>
        <taxon>Bacillariophycidae</taxon>
        <taxon>Bacillariales</taxon>
        <taxon>Bacillariaceae</taxon>
        <taxon>Pseudo-nitzschia</taxon>
    </lineage>
</organism>
<evidence type="ECO:0000256" key="1">
    <source>
        <dbReference type="SAM" id="MobiDB-lite"/>
    </source>
</evidence>
<gene>
    <name evidence="2" type="ORF">PSNMU_V1.4_AUG-EV-PASAV3_0095900</name>
</gene>
<feature type="compositionally biased region" description="Basic and acidic residues" evidence="1">
    <location>
        <begin position="21"/>
        <end position="34"/>
    </location>
</feature>
<dbReference type="AlphaFoldDB" id="A0A448ZKP7"/>
<evidence type="ECO:0000313" key="3">
    <source>
        <dbReference type="Proteomes" id="UP000291116"/>
    </source>
</evidence>
<proteinExistence type="predicted"/>
<feature type="region of interest" description="Disordered" evidence="1">
    <location>
        <begin position="51"/>
        <end position="70"/>
    </location>
</feature>
<feature type="region of interest" description="Disordered" evidence="1">
    <location>
        <begin position="14"/>
        <end position="34"/>
    </location>
</feature>
<dbReference type="EMBL" id="CAACVS010000459">
    <property type="protein sequence ID" value="VEU42609.1"/>
    <property type="molecule type" value="Genomic_DNA"/>
</dbReference>
<protein>
    <submittedName>
        <fullName evidence="2">Uncharacterized protein</fullName>
    </submittedName>
</protein>
<name>A0A448ZKP7_9STRA</name>